<reference evidence="2" key="1">
    <citation type="journal article" date="2019" name="Int. J. Syst. Evol. Microbiol.">
        <title>The Global Catalogue of Microorganisms (GCM) 10K type strain sequencing project: providing services to taxonomists for standard genome sequencing and annotation.</title>
        <authorList>
            <consortium name="The Broad Institute Genomics Platform"/>
            <consortium name="The Broad Institute Genome Sequencing Center for Infectious Disease"/>
            <person name="Wu L."/>
            <person name="Ma J."/>
        </authorList>
    </citation>
    <scope>NUCLEOTIDE SEQUENCE [LARGE SCALE GENOMIC DNA]</scope>
    <source>
        <strain evidence="2">JCM 9458</strain>
    </source>
</reference>
<dbReference type="PANTHER" id="PTHR34129">
    <property type="entry name" value="BLR1139 PROTEIN"/>
    <property type="match status" value="1"/>
</dbReference>
<sequence>MGADLTGRYGVRVTTVYKVLRADEWAAAQAVERYEGSPDDLRDGFVHLSTASQLPGTLDRHFGGETGLMLLTVDAEALGDSLRWEASAGGEAYPHYYGALPMSAVTEATPVRSDQ</sequence>
<evidence type="ECO:0000313" key="2">
    <source>
        <dbReference type="Proteomes" id="UP001501676"/>
    </source>
</evidence>
<evidence type="ECO:0000313" key="1">
    <source>
        <dbReference type="EMBL" id="GAA3387849.1"/>
    </source>
</evidence>
<gene>
    <name evidence="1" type="ORF">GCM10020369_31840</name>
</gene>
<dbReference type="Pfam" id="PF06108">
    <property type="entry name" value="DUF952"/>
    <property type="match status" value="1"/>
</dbReference>
<proteinExistence type="predicted"/>
<keyword evidence="2" id="KW-1185">Reference proteome</keyword>
<protein>
    <submittedName>
        <fullName evidence="1">DUF952 domain-containing protein</fullName>
    </submittedName>
</protein>
<dbReference type="PANTHER" id="PTHR34129:SF1">
    <property type="entry name" value="DUF952 DOMAIN-CONTAINING PROTEIN"/>
    <property type="match status" value="1"/>
</dbReference>
<comment type="caution">
    <text evidence="1">The sequence shown here is derived from an EMBL/GenBank/DDBJ whole genome shotgun (WGS) entry which is preliminary data.</text>
</comment>
<dbReference type="Gene3D" id="3.20.170.20">
    <property type="entry name" value="Protein of unknown function DUF952"/>
    <property type="match status" value="1"/>
</dbReference>
<name>A0ABP6SXD5_9ACTN</name>
<dbReference type="Proteomes" id="UP001501676">
    <property type="component" value="Unassembled WGS sequence"/>
</dbReference>
<dbReference type="InterPro" id="IPR009297">
    <property type="entry name" value="DUF952"/>
</dbReference>
<accession>A0ABP6SXD5</accession>
<dbReference type="SUPFAM" id="SSF56399">
    <property type="entry name" value="ADP-ribosylation"/>
    <property type="match status" value="1"/>
</dbReference>
<organism evidence="1 2">
    <name type="scientific">Cryptosporangium minutisporangium</name>
    <dbReference type="NCBI Taxonomy" id="113569"/>
    <lineage>
        <taxon>Bacteria</taxon>
        <taxon>Bacillati</taxon>
        <taxon>Actinomycetota</taxon>
        <taxon>Actinomycetes</taxon>
        <taxon>Cryptosporangiales</taxon>
        <taxon>Cryptosporangiaceae</taxon>
        <taxon>Cryptosporangium</taxon>
    </lineage>
</organism>
<dbReference type="EMBL" id="BAAAYN010000019">
    <property type="protein sequence ID" value="GAA3387849.1"/>
    <property type="molecule type" value="Genomic_DNA"/>
</dbReference>